<keyword evidence="3" id="KW-1133">Transmembrane helix</keyword>
<keyword evidence="3" id="KW-0812">Transmembrane</keyword>
<gene>
    <name evidence="5" type="ORF">GCM10017786_32340</name>
</gene>
<evidence type="ECO:0000256" key="2">
    <source>
        <dbReference type="ARBA" id="ARBA00023054"/>
    </source>
</evidence>
<reference evidence="6" key="1">
    <citation type="journal article" date="2019" name="Int. J. Syst. Evol. Microbiol.">
        <title>The Global Catalogue of Microorganisms (GCM) 10K type strain sequencing project: providing services to taxonomists for standard genome sequencing and annotation.</title>
        <authorList>
            <consortium name="The Broad Institute Genomics Platform"/>
            <consortium name="The Broad Institute Genome Sequencing Center for Infectious Disease"/>
            <person name="Wu L."/>
            <person name="Ma J."/>
        </authorList>
    </citation>
    <scope>NUCLEOTIDE SEQUENCE [LARGE SCALE GENOMIC DNA]</scope>
    <source>
        <strain evidence="6">CGMCC 4.7677</strain>
    </source>
</reference>
<dbReference type="InterPro" id="IPR002477">
    <property type="entry name" value="Peptidoglycan-bd-like"/>
</dbReference>
<dbReference type="Pfam" id="PF01471">
    <property type="entry name" value="PG_binding_1"/>
    <property type="match status" value="1"/>
</dbReference>
<evidence type="ECO:0000256" key="3">
    <source>
        <dbReference type="SAM" id="Phobius"/>
    </source>
</evidence>
<accession>A0ABQ3IXA8</accession>
<dbReference type="RefSeq" id="WP_191245354.1">
    <property type="nucleotide sequence ID" value="NZ_BNAU01000003.1"/>
</dbReference>
<evidence type="ECO:0000313" key="6">
    <source>
        <dbReference type="Proteomes" id="UP000605897"/>
    </source>
</evidence>
<keyword evidence="6" id="KW-1185">Reference proteome</keyword>
<feature type="transmembrane region" description="Helical" evidence="3">
    <location>
        <begin position="12"/>
        <end position="33"/>
    </location>
</feature>
<dbReference type="PANTHER" id="PTHR32347">
    <property type="entry name" value="EFFLUX SYSTEM COMPONENT YKNX-RELATED"/>
    <property type="match status" value="1"/>
</dbReference>
<comment type="caution">
    <text evidence="5">The sequence shown here is derived from an EMBL/GenBank/DDBJ whole genome shotgun (WGS) entry which is preliminary data.</text>
</comment>
<dbReference type="InterPro" id="IPR036366">
    <property type="entry name" value="PGBDSf"/>
</dbReference>
<evidence type="ECO:0000313" key="5">
    <source>
        <dbReference type="EMBL" id="GHE97197.1"/>
    </source>
</evidence>
<evidence type="ECO:0000256" key="1">
    <source>
        <dbReference type="ARBA" id="ARBA00004196"/>
    </source>
</evidence>
<dbReference type="SUPFAM" id="SSF47090">
    <property type="entry name" value="PGBD-like"/>
    <property type="match status" value="1"/>
</dbReference>
<name>A0ABQ3IXA8_9PSEU</name>
<dbReference type="Proteomes" id="UP000605897">
    <property type="component" value="Unassembled WGS sequence"/>
</dbReference>
<keyword evidence="3" id="KW-0472">Membrane</keyword>
<protein>
    <submittedName>
        <fullName evidence="5">Peptidoglycan-binding protein</fullName>
    </submittedName>
</protein>
<evidence type="ECO:0000259" key="4">
    <source>
        <dbReference type="Pfam" id="PF01471"/>
    </source>
</evidence>
<organism evidence="5 6">
    <name type="scientific">Amycolatopsis deserti</name>
    <dbReference type="NCBI Taxonomy" id="185696"/>
    <lineage>
        <taxon>Bacteria</taxon>
        <taxon>Bacillati</taxon>
        <taxon>Actinomycetota</taxon>
        <taxon>Actinomycetes</taxon>
        <taxon>Pseudonocardiales</taxon>
        <taxon>Pseudonocardiaceae</taxon>
        <taxon>Amycolatopsis</taxon>
    </lineage>
</organism>
<sequence>MTVGETRGRGRARVYAVVFVLVVAVAGGAWAVVAHGDDGAAPAAAELPPSTAKVQRQTLDDTQTEDGELGYGATATLANRLPGTVTAVPDSGAVIGRGQPVFRVDDKPVTLMYGALPAYRALAEGTEGADVRQLEENLSALGYTGFTIDDEYTSATADAVREWQEDLGLDETGVVELGRVVFTPAEIRVDTVDASAGQPAAPGQEVLSYTGTAKAVTVELDPSDQRLAQEGAAVQVTLPDDRKLAGKITDVSTVIVPASGQGQEAQTKVEVEIAFDDQQAVASYALASVDVTFTAEKRENVLAVPVAALVALSEGGFGVEVVEGATTRYVPVKTGLFAGGKVEVSGDGIAEGMLVGMPK</sequence>
<feature type="domain" description="Peptidoglycan binding-like" evidence="4">
    <location>
        <begin position="128"/>
        <end position="175"/>
    </location>
</feature>
<dbReference type="InterPro" id="IPR036365">
    <property type="entry name" value="PGBD-like_sf"/>
</dbReference>
<dbReference type="Gene3D" id="2.40.420.20">
    <property type="match status" value="1"/>
</dbReference>
<keyword evidence="2" id="KW-0175">Coiled coil</keyword>
<dbReference type="Gene3D" id="1.10.101.10">
    <property type="entry name" value="PGBD-like superfamily/PGBD"/>
    <property type="match status" value="1"/>
</dbReference>
<dbReference type="InterPro" id="IPR050465">
    <property type="entry name" value="UPF0194_transport"/>
</dbReference>
<proteinExistence type="predicted"/>
<comment type="subcellular location">
    <subcellularLocation>
        <location evidence="1">Cell envelope</location>
    </subcellularLocation>
</comment>
<dbReference type="EMBL" id="BNAU01000003">
    <property type="protein sequence ID" value="GHE97197.1"/>
    <property type="molecule type" value="Genomic_DNA"/>
</dbReference>